<dbReference type="PIRSF" id="PIRSF017901">
    <property type="entry name" value="GCL"/>
    <property type="match status" value="1"/>
</dbReference>
<dbReference type="RefSeq" id="WP_087158431.1">
    <property type="nucleotide sequence ID" value="NZ_NFKM01000005.1"/>
</dbReference>
<reference evidence="7" key="1">
    <citation type="submission" date="2017-04" db="EMBL/GenBank/DDBJ databases">
        <title>Function of individual gut microbiota members based on whole genome sequencing of pure cultures obtained from chicken caecum.</title>
        <authorList>
            <person name="Medvecky M."/>
            <person name="Cejkova D."/>
            <person name="Polansky O."/>
            <person name="Karasova D."/>
            <person name="Kubasova T."/>
            <person name="Cizek A."/>
            <person name="Rychlik I."/>
        </authorList>
    </citation>
    <scope>NUCLEOTIDE SEQUENCE [LARGE SCALE GENOMIC DNA]</scope>
    <source>
        <strain evidence="7">An178</strain>
    </source>
</reference>
<comment type="catalytic activity">
    <reaction evidence="4 5">
        <text>L-cysteine + L-glutamate + ATP = gamma-L-glutamyl-L-cysteine + ADP + phosphate + H(+)</text>
        <dbReference type="Rhea" id="RHEA:13285"/>
        <dbReference type="ChEBI" id="CHEBI:15378"/>
        <dbReference type="ChEBI" id="CHEBI:29985"/>
        <dbReference type="ChEBI" id="CHEBI:30616"/>
        <dbReference type="ChEBI" id="CHEBI:35235"/>
        <dbReference type="ChEBI" id="CHEBI:43474"/>
        <dbReference type="ChEBI" id="CHEBI:58173"/>
        <dbReference type="ChEBI" id="CHEBI:456216"/>
        <dbReference type="EC" id="6.3.2.2"/>
    </reaction>
</comment>
<evidence type="ECO:0000256" key="1">
    <source>
        <dbReference type="ARBA" id="ARBA00022598"/>
    </source>
</evidence>
<evidence type="ECO:0000256" key="3">
    <source>
        <dbReference type="ARBA" id="ARBA00022840"/>
    </source>
</evidence>
<keyword evidence="3 5" id="KW-0067">ATP-binding</keyword>
<dbReference type="Pfam" id="PF04107">
    <property type="entry name" value="GCS2"/>
    <property type="match status" value="1"/>
</dbReference>
<dbReference type="InterPro" id="IPR014746">
    <property type="entry name" value="Gln_synth/guanido_kin_cat_dom"/>
</dbReference>
<comment type="similarity">
    <text evidence="5">Belongs to the glutamate--cysteine ligase type 2 family. EgtA subfamily.</text>
</comment>
<dbReference type="Gene3D" id="3.30.590.20">
    <property type="match status" value="1"/>
</dbReference>
<protein>
    <recommendedName>
        <fullName evidence="5">Glutamate--cysteine ligase</fullName>
        <ecNumber evidence="5">6.3.2.2</ecNumber>
    </recommendedName>
</protein>
<keyword evidence="2 5" id="KW-0547">Nucleotide-binding</keyword>
<accession>A0A1Y4M1S0</accession>
<dbReference type="InterPro" id="IPR006336">
    <property type="entry name" value="GCS2"/>
</dbReference>
<dbReference type="GO" id="GO:0004357">
    <property type="term" value="F:glutamate-cysteine ligase activity"/>
    <property type="evidence" value="ECO:0007669"/>
    <property type="project" value="UniProtKB-UniRule"/>
</dbReference>
<comment type="caution">
    <text evidence="6">The sequence shown here is derived from an EMBL/GenBank/DDBJ whole genome shotgun (WGS) entry which is preliminary data.</text>
</comment>
<gene>
    <name evidence="6" type="ORF">B5F14_04020</name>
</gene>
<dbReference type="SUPFAM" id="SSF55931">
    <property type="entry name" value="Glutamine synthetase/guanido kinase"/>
    <property type="match status" value="1"/>
</dbReference>
<organism evidence="6 7">
    <name type="scientific">Faecalitalea cylindroides</name>
    <dbReference type="NCBI Taxonomy" id="39483"/>
    <lineage>
        <taxon>Bacteria</taxon>
        <taxon>Bacillati</taxon>
        <taxon>Bacillota</taxon>
        <taxon>Erysipelotrichia</taxon>
        <taxon>Erysipelotrichales</taxon>
        <taxon>Erysipelotrichaceae</taxon>
        <taxon>Faecalitalea</taxon>
    </lineage>
</organism>
<dbReference type="AlphaFoldDB" id="A0A1Y4M1S0"/>
<dbReference type="EMBL" id="NFKM01000005">
    <property type="protein sequence ID" value="OUP61261.1"/>
    <property type="molecule type" value="Genomic_DNA"/>
</dbReference>
<dbReference type="PANTHER" id="PTHR34378:SF1">
    <property type="entry name" value="GLUTAMATE--CYSTEINE LIGASE, CHLOROPLASTIC"/>
    <property type="match status" value="1"/>
</dbReference>
<dbReference type="Proteomes" id="UP000195447">
    <property type="component" value="Unassembled WGS sequence"/>
</dbReference>
<proteinExistence type="inferred from homology"/>
<dbReference type="InterPro" id="IPR035434">
    <property type="entry name" value="GCL_bact_plant"/>
</dbReference>
<evidence type="ECO:0000256" key="2">
    <source>
        <dbReference type="ARBA" id="ARBA00022741"/>
    </source>
</evidence>
<dbReference type="GO" id="GO:0006750">
    <property type="term" value="P:glutathione biosynthetic process"/>
    <property type="evidence" value="ECO:0007669"/>
    <property type="project" value="UniProtKB-UniRule"/>
</dbReference>
<dbReference type="EC" id="6.3.2.2" evidence="5"/>
<keyword evidence="7" id="KW-1185">Reference proteome</keyword>
<dbReference type="PANTHER" id="PTHR34378">
    <property type="entry name" value="GLUTAMATE--CYSTEINE LIGASE, CHLOROPLASTIC"/>
    <property type="match status" value="1"/>
</dbReference>
<evidence type="ECO:0000313" key="7">
    <source>
        <dbReference type="Proteomes" id="UP000195447"/>
    </source>
</evidence>
<name>A0A1Y4M1S0_9FIRM</name>
<keyword evidence="1 5" id="KW-0436">Ligase</keyword>
<evidence type="ECO:0000256" key="5">
    <source>
        <dbReference type="PIRNR" id="PIRNR017901"/>
    </source>
</evidence>
<comment type="function">
    <text evidence="5">Catalyzes the synthesis of gamma-glutamylcysteine (gamma-GC).</text>
</comment>
<evidence type="ECO:0000256" key="4">
    <source>
        <dbReference type="ARBA" id="ARBA00048819"/>
    </source>
</evidence>
<dbReference type="GO" id="GO:0005524">
    <property type="term" value="F:ATP binding"/>
    <property type="evidence" value="ECO:0007669"/>
    <property type="project" value="UniProtKB-UniRule"/>
</dbReference>
<evidence type="ECO:0000313" key="6">
    <source>
        <dbReference type="EMBL" id="OUP61261.1"/>
    </source>
</evidence>
<sequence length="411" mass="48421">MHPLTKYFYDSKKDHQTGCIGLEVEHFIIHKDTGLPMPYHEISKLMNYLVPYFSKKIYEEKNLIALESEQALITLEPGCQLEISITCLHDLDMIQNIYQKYMDLIQDYLKKSDYRIVYSGGLPTVAANQVQRIDKKRYEFMEQYFLKSGTRGLEMMKATAAVHVSIDYADEKDFVKKYRMANILHPIFAFLCSNTKNYAGKENHDILLRDDIWQHTDPSRCGIIPSLFDENFGFQSYTDWILKVPLILMYDGNEFVSVKDQTLEEVAQKEGWSRSYISHYLSMSFLDIRLKQFIEIRSADAMPIEYTIAYCALIKGLFYDLETVEKYLRLTNSINDIKQTKANIRKNGWDSEVYQNNIQDLCFELIQDAKKGLNPQEEQNLEPLIKLIENRFHIYKETNYELRIENEELHR</sequence>